<dbReference type="OrthoDB" id="9806285at2"/>
<evidence type="ECO:0000256" key="13">
    <source>
        <dbReference type="ARBA" id="ARBA00039098"/>
    </source>
</evidence>
<dbReference type="InterPro" id="IPR027417">
    <property type="entry name" value="P-loop_NTPase"/>
</dbReference>
<evidence type="ECO:0000256" key="12">
    <source>
        <dbReference type="ARBA" id="ARBA00038669"/>
    </source>
</evidence>
<dbReference type="InterPro" id="IPR017871">
    <property type="entry name" value="ABC_transporter-like_CS"/>
</dbReference>
<gene>
    <name evidence="17" type="ORF">BRYFOR_09357</name>
</gene>
<keyword evidence="18" id="KW-1185">Reference proteome</keyword>
<evidence type="ECO:0000256" key="1">
    <source>
        <dbReference type="ARBA" id="ARBA00004202"/>
    </source>
</evidence>
<protein>
    <recommendedName>
        <fullName evidence="14">Nickel import system ATP-binding protein NikD</fullName>
        <ecNumber evidence="13">7.2.2.11</ecNumber>
    </recommendedName>
</protein>
<evidence type="ECO:0000256" key="2">
    <source>
        <dbReference type="ARBA" id="ARBA00005417"/>
    </source>
</evidence>
<keyword evidence="4" id="KW-1003">Cell membrane</keyword>
<dbReference type="InterPro" id="IPR013563">
    <property type="entry name" value="Oligopep_ABC_C"/>
</dbReference>
<dbReference type="InterPro" id="IPR050388">
    <property type="entry name" value="ABC_Ni/Peptide_Import"/>
</dbReference>
<dbReference type="eggNOG" id="COG0444">
    <property type="taxonomic scope" value="Bacteria"/>
</dbReference>
<keyword evidence="3" id="KW-0813">Transport</keyword>
<comment type="similarity">
    <text evidence="2">Belongs to the ABC transporter superfamily.</text>
</comment>
<dbReference type="RefSeq" id="WP_006864109.1">
    <property type="nucleotide sequence ID" value="NZ_ACCL02000027.1"/>
</dbReference>
<evidence type="ECO:0000256" key="9">
    <source>
        <dbReference type="ARBA" id="ARBA00023065"/>
    </source>
</evidence>
<evidence type="ECO:0000256" key="11">
    <source>
        <dbReference type="ARBA" id="ARBA00023136"/>
    </source>
</evidence>
<evidence type="ECO:0000259" key="16">
    <source>
        <dbReference type="PROSITE" id="PS50893"/>
    </source>
</evidence>
<evidence type="ECO:0000256" key="4">
    <source>
        <dbReference type="ARBA" id="ARBA00022475"/>
    </source>
</evidence>
<dbReference type="NCBIfam" id="TIGR01727">
    <property type="entry name" value="oligo_HPY"/>
    <property type="match status" value="1"/>
</dbReference>
<comment type="catalytic activity">
    <reaction evidence="15">
        <text>Ni(2+)(out) + ATP + H2O = Ni(2+)(in) + ADP + phosphate + H(+)</text>
        <dbReference type="Rhea" id="RHEA:15557"/>
        <dbReference type="ChEBI" id="CHEBI:15377"/>
        <dbReference type="ChEBI" id="CHEBI:15378"/>
        <dbReference type="ChEBI" id="CHEBI:30616"/>
        <dbReference type="ChEBI" id="CHEBI:43474"/>
        <dbReference type="ChEBI" id="CHEBI:49786"/>
        <dbReference type="ChEBI" id="CHEBI:456216"/>
        <dbReference type="EC" id="7.2.2.11"/>
    </reaction>
    <physiologicalReaction direction="left-to-right" evidence="15">
        <dbReference type="Rhea" id="RHEA:15558"/>
    </physiologicalReaction>
</comment>
<evidence type="ECO:0000256" key="15">
    <source>
        <dbReference type="ARBA" id="ARBA00048610"/>
    </source>
</evidence>
<keyword evidence="11" id="KW-0472">Membrane</keyword>
<evidence type="ECO:0000313" key="18">
    <source>
        <dbReference type="Proteomes" id="UP000005561"/>
    </source>
</evidence>
<keyword evidence="7 17" id="KW-0067">ATP-binding</keyword>
<dbReference type="GO" id="GO:0015413">
    <property type="term" value="F:ABC-type nickel transporter activity"/>
    <property type="evidence" value="ECO:0007669"/>
    <property type="project" value="UniProtKB-EC"/>
</dbReference>
<dbReference type="Pfam" id="PF00005">
    <property type="entry name" value="ABC_tran"/>
    <property type="match status" value="1"/>
</dbReference>
<dbReference type="PROSITE" id="PS50893">
    <property type="entry name" value="ABC_TRANSPORTER_2"/>
    <property type="match status" value="1"/>
</dbReference>
<dbReference type="Proteomes" id="UP000005561">
    <property type="component" value="Unassembled WGS sequence"/>
</dbReference>
<accession>C6LL10</accession>
<dbReference type="AlphaFoldDB" id="C6LL10"/>
<evidence type="ECO:0000256" key="7">
    <source>
        <dbReference type="ARBA" id="ARBA00022840"/>
    </source>
</evidence>
<evidence type="ECO:0000256" key="3">
    <source>
        <dbReference type="ARBA" id="ARBA00022448"/>
    </source>
</evidence>
<reference evidence="17" key="1">
    <citation type="submission" date="2009-07" db="EMBL/GenBank/DDBJ databases">
        <authorList>
            <person name="Weinstock G."/>
            <person name="Sodergren E."/>
            <person name="Clifton S."/>
            <person name="Fulton L."/>
            <person name="Fulton B."/>
            <person name="Courtney L."/>
            <person name="Fronick C."/>
            <person name="Harrison M."/>
            <person name="Strong C."/>
            <person name="Farmer C."/>
            <person name="Delahaunty K."/>
            <person name="Markovic C."/>
            <person name="Hall O."/>
            <person name="Minx P."/>
            <person name="Tomlinson C."/>
            <person name="Mitreva M."/>
            <person name="Nelson J."/>
            <person name="Hou S."/>
            <person name="Wollam A."/>
            <person name="Pepin K.H."/>
            <person name="Johnson M."/>
            <person name="Bhonagiri V."/>
            <person name="Nash W.E."/>
            <person name="Warren W."/>
            <person name="Chinwalla A."/>
            <person name="Mardis E.R."/>
            <person name="Wilson R.K."/>
        </authorList>
    </citation>
    <scope>NUCLEOTIDE SEQUENCE [LARGE SCALE GENOMIC DNA]</scope>
    <source>
        <strain evidence="17">DSM 14469</strain>
    </source>
</reference>
<dbReference type="PANTHER" id="PTHR43297:SF13">
    <property type="entry name" value="NICKEL ABC TRANSPORTER, ATP-BINDING PROTEIN"/>
    <property type="match status" value="1"/>
</dbReference>
<keyword evidence="6" id="KW-0547">Nucleotide-binding</keyword>
<dbReference type="EC" id="7.2.2.11" evidence="13"/>
<name>C6LL10_9FIRM</name>
<keyword evidence="8" id="KW-1278">Translocase</keyword>
<dbReference type="EMBL" id="ACCL02000027">
    <property type="protein sequence ID" value="EET58629.1"/>
    <property type="molecule type" value="Genomic_DNA"/>
</dbReference>
<proteinExistence type="inferred from homology"/>
<comment type="caution">
    <text evidence="17">The sequence shown here is derived from an EMBL/GenBank/DDBJ whole genome shotgun (WGS) entry which is preliminary data.</text>
</comment>
<feature type="domain" description="ABC transporter" evidence="16">
    <location>
        <begin position="2"/>
        <end position="247"/>
    </location>
</feature>
<dbReference type="PROSITE" id="PS00211">
    <property type="entry name" value="ABC_TRANSPORTER_1"/>
    <property type="match status" value="1"/>
</dbReference>
<keyword evidence="5" id="KW-0533">Nickel</keyword>
<sequence length="309" mass="34409">MLEIKDLSVKFASEHSVQAVEHVSLSVKKGEHVAIVGETGSGKSILLLAVLGLLPEGALVTGEVFFEDVDLLKLSPGQLNKIRGNRISYVPQGSGNGLNPLLRVGFQISEPMVVHRKTPKAEAWRKSVELMKRFYIGNEEQAAKQYPHTFSGGMKQRALIAMGISADAGTILADEPTKGLDEERIAEVVRCFQQLEDKTILCVTHDLKFAKEISRRICVMYSSNLVEYASTEEILSSPLHPYTRDMLMAMPENGLKFQTGFSVSHDNYEKMGCRYAARCSECFEKCREMPPVFDVSGHKVRCWKYASSD</sequence>
<comment type="subunit">
    <text evidence="12">The complex is composed of two ATP-binding proteins (NikD and NikE), two transmembrane proteins (NikB and NikC) and a solute-binding protein (NikA).</text>
</comment>
<dbReference type="STRING" id="168384.SAMN05660368_02490"/>
<dbReference type="SUPFAM" id="SSF52540">
    <property type="entry name" value="P-loop containing nucleoside triphosphate hydrolases"/>
    <property type="match status" value="1"/>
</dbReference>
<dbReference type="Gene3D" id="3.40.50.300">
    <property type="entry name" value="P-loop containing nucleotide triphosphate hydrolases"/>
    <property type="match status" value="1"/>
</dbReference>
<evidence type="ECO:0000256" key="5">
    <source>
        <dbReference type="ARBA" id="ARBA00022596"/>
    </source>
</evidence>
<dbReference type="GO" id="GO:0005886">
    <property type="term" value="C:plasma membrane"/>
    <property type="evidence" value="ECO:0007669"/>
    <property type="project" value="UniProtKB-SubCell"/>
</dbReference>
<dbReference type="SMART" id="SM00382">
    <property type="entry name" value="AAA"/>
    <property type="match status" value="1"/>
</dbReference>
<evidence type="ECO:0000256" key="6">
    <source>
        <dbReference type="ARBA" id="ARBA00022741"/>
    </source>
</evidence>
<evidence type="ECO:0000313" key="17">
    <source>
        <dbReference type="EMBL" id="EET58629.1"/>
    </source>
</evidence>
<evidence type="ECO:0000256" key="14">
    <source>
        <dbReference type="ARBA" id="ARBA00044143"/>
    </source>
</evidence>
<comment type="subcellular location">
    <subcellularLocation>
        <location evidence="1">Cell membrane</location>
        <topology evidence="1">Peripheral membrane protein</topology>
    </subcellularLocation>
</comment>
<evidence type="ECO:0000256" key="10">
    <source>
        <dbReference type="ARBA" id="ARBA00023112"/>
    </source>
</evidence>
<organism evidence="17 18">
    <name type="scientific">Marvinbryantia formatexigens DSM 14469</name>
    <dbReference type="NCBI Taxonomy" id="478749"/>
    <lineage>
        <taxon>Bacteria</taxon>
        <taxon>Bacillati</taxon>
        <taxon>Bacillota</taxon>
        <taxon>Clostridia</taxon>
        <taxon>Lachnospirales</taxon>
        <taxon>Lachnospiraceae</taxon>
        <taxon>Marvinbryantia</taxon>
    </lineage>
</organism>
<dbReference type="InterPro" id="IPR003593">
    <property type="entry name" value="AAA+_ATPase"/>
</dbReference>
<dbReference type="GO" id="GO:0005524">
    <property type="term" value="F:ATP binding"/>
    <property type="evidence" value="ECO:0007669"/>
    <property type="project" value="UniProtKB-KW"/>
</dbReference>
<dbReference type="InterPro" id="IPR003439">
    <property type="entry name" value="ABC_transporter-like_ATP-bd"/>
</dbReference>
<dbReference type="Pfam" id="PF08352">
    <property type="entry name" value="oligo_HPY"/>
    <property type="match status" value="1"/>
</dbReference>
<dbReference type="GO" id="GO:0015833">
    <property type="term" value="P:peptide transport"/>
    <property type="evidence" value="ECO:0007669"/>
    <property type="project" value="InterPro"/>
</dbReference>
<evidence type="ECO:0000256" key="8">
    <source>
        <dbReference type="ARBA" id="ARBA00022967"/>
    </source>
</evidence>
<dbReference type="PANTHER" id="PTHR43297">
    <property type="entry name" value="OLIGOPEPTIDE TRANSPORT ATP-BINDING PROTEIN APPD"/>
    <property type="match status" value="1"/>
</dbReference>
<dbReference type="CDD" id="cd03257">
    <property type="entry name" value="ABC_NikE_OppD_transporters"/>
    <property type="match status" value="1"/>
</dbReference>
<keyword evidence="10" id="KW-0921">Nickel transport</keyword>
<dbReference type="GO" id="GO:0016887">
    <property type="term" value="F:ATP hydrolysis activity"/>
    <property type="evidence" value="ECO:0007669"/>
    <property type="project" value="InterPro"/>
</dbReference>
<keyword evidence="9" id="KW-0406">Ion transport</keyword>